<dbReference type="EnsemblMetazoa" id="tetur04g04500.1">
    <property type="protein sequence ID" value="tetur04g04500.1"/>
    <property type="gene ID" value="tetur04g04500"/>
</dbReference>
<keyword evidence="2" id="KW-1185">Reference proteome</keyword>
<accession>T1K2C1</accession>
<dbReference type="EMBL" id="CAEY01001361">
    <property type="status" value="NOT_ANNOTATED_CDS"/>
    <property type="molecule type" value="Genomic_DNA"/>
</dbReference>
<organism evidence="1 2">
    <name type="scientific">Tetranychus urticae</name>
    <name type="common">Two-spotted spider mite</name>
    <dbReference type="NCBI Taxonomy" id="32264"/>
    <lineage>
        <taxon>Eukaryota</taxon>
        <taxon>Metazoa</taxon>
        <taxon>Ecdysozoa</taxon>
        <taxon>Arthropoda</taxon>
        <taxon>Chelicerata</taxon>
        <taxon>Arachnida</taxon>
        <taxon>Acari</taxon>
        <taxon>Acariformes</taxon>
        <taxon>Trombidiformes</taxon>
        <taxon>Prostigmata</taxon>
        <taxon>Eleutherengona</taxon>
        <taxon>Raphignathae</taxon>
        <taxon>Tetranychoidea</taxon>
        <taxon>Tetranychidae</taxon>
        <taxon>Tetranychus</taxon>
    </lineage>
</organism>
<dbReference type="Proteomes" id="UP000015104">
    <property type="component" value="Unassembled WGS sequence"/>
</dbReference>
<reference evidence="2" key="1">
    <citation type="submission" date="2011-08" db="EMBL/GenBank/DDBJ databases">
        <authorList>
            <person name="Rombauts S."/>
        </authorList>
    </citation>
    <scope>NUCLEOTIDE SEQUENCE</scope>
    <source>
        <strain evidence="2">London</strain>
    </source>
</reference>
<name>T1K2C1_TETUR</name>
<proteinExistence type="predicted"/>
<dbReference type="AlphaFoldDB" id="T1K2C1"/>
<protein>
    <submittedName>
        <fullName evidence="1">Uncharacterized protein</fullName>
    </submittedName>
</protein>
<dbReference type="HOGENOM" id="CLU_3280121_0_0_1"/>
<evidence type="ECO:0000313" key="1">
    <source>
        <dbReference type="EnsemblMetazoa" id="tetur04g04500.1"/>
    </source>
</evidence>
<evidence type="ECO:0000313" key="2">
    <source>
        <dbReference type="Proteomes" id="UP000015104"/>
    </source>
</evidence>
<sequence>MASCNVETGPSILPLVSLRKASGWFKFNDMSSDVACLVIGY</sequence>
<reference evidence="1" key="2">
    <citation type="submission" date="2015-06" db="UniProtKB">
        <authorList>
            <consortium name="EnsemblMetazoa"/>
        </authorList>
    </citation>
    <scope>IDENTIFICATION</scope>
</reference>